<dbReference type="GO" id="GO:0016787">
    <property type="term" value="F:hydrolase activity"/>
    <property type="evidence" value="ECO:0007669"/>
    <property type="project" value="UniProtKB-KW"/>
</dbReference>
<gene>
    <name evidence="4" type="ORF">KHLLAP_LOCUS5767</name>
</gene>
<organism evidence="4 5">
    <name type="scientific">Anthostomella pinea</name>
    <dbReference type="NCBI Taxonomy" id="933095"/>
    <lineage>
        <taxon>Eukaryota</taxon>
        <taxon>Fungi</taxon>
        <taxon>Dikarya</taxon>
        <taxon>Ascomycota</taxon>
        <taxon>Pezizomycotina</taxon>
        <taxon>Sordariomycetes</taxon>
        <taxon>Xylariomycetidae</taxon>
        <taxon>Xylariales</taxon>
        <taxon>Xylariaceae</taxon>
        <taxon>Anthostomella</taxon>
    </lineage>
</organism>
<reference evidence="4" key="1">
    <citation type="submission" date="2023-10" db="EMBL/GenBank/DDBJ databases">
        <authorList>
            <person name="Hackl T."/>
        </authorList>
    </citation>
    <scope>NUCLEOTIDE SEQUENCE</scope>
</reference>
<evidence type="ECO:0000256" key="2">
    <source>
        <dbReference type="ARBA" id="ARBA00022801"/>
    </source>
</evidence>
<dbReference type="InterPro" id="IPR029058">
    <property type="entry name" value="AB_hydrolase_fold"/>
</dbReference>
<evidence type="ECO:0000313" key="5">
    <source>
        <dbReference type="Proteomes" id="UP001295740"/>
    </source>
</evidence>
<dbReference type="PANTHER" id="PTHR48081">
    <property type="entry name" value="AB HYDROLASE SUPERFAMILY PROTEIN C4A8.06C"/>
    <property type="match status" value="1"/>
</dbReference>
<proteinExistence type="inferred from homology"/>
<evidence type="ECO:0000259" key="3">
    <source>
        <dbReference type="Pfam" id="PF07859"/>
    </source>
</evidence>
<sequence>MPPSDGKSKSGLISKAQLGLYWELLPKVPLVVRVALLHVLKMSDAAHYLDLRSDVTISVLRSLLDRSKPRGILKTQAMTLSDPGVRGRIWISTVASKVPPEQGLRDALLAAISDMGDAGTKSTSFRIPDIVPIEAEWTGYRAAATPESTPPPMTEEQKYHEMMKECKNSTTVLYFHGGAYYLCDPSTHRPLCKKLAKLTGGRVYSVRYRLAPQHPFPSAVLDALVSYFTLLYPPPGSVHEAVAPGDIVFGGDSAGGNLTLSLLQTLLHFRRHHVKIPWFGEEREVPLPAAVTANSPWLDLVQSMPSWTTNQKWDYLPPAKLLSSKQPPADEAWPAKPPRKHIYIDDAYMLHPLASLHLSKSWEGAPPIYICCGWECLADEDKYLASKLTKDGVTVVFEEYEAMPHVFASILTKLPESRRNLDGWTQFITAACKDPESIKSTFTSIKAKTLEEVEIDIKKLTPFSEEDVSTMAYERIGRKAPLPEAAPML</sequence>
<feature type="domain" description="Alpha/beta hydrolase fold-3" evidence="3">
    <location>
        <begin position="172"/>
        <end position="408"/>
    </location>
</feature>
<comment type="caution">
    <text evidence="4">The sequence shown here is derived from an EMBL/GenBank/DDBJ whole genome shotgun (WGS) entry which is preliminary data.</text>
</comment>
<evidence type="ECO:0000313" key="4">
    <source>
        <dbReference type="EMBL" id="CAJ2505299.1"/>
    </source>
</evidence>
<dbReference type="InterPro" id="IPR002168">
    <property type="entry name" value="Lipase_GDXG_HIS_AS"/>
</dbReference>
<dbReference type="InterPro" id="IPR050300">
    <property type="entry name" value="GDXG_lipolytic_enzyme"/>
</dbReference>
<dbReference type="AlphaFoldDB" id="A0AAI8VHZ7"/>
<dbReference type="Gene3D" id="3.40.50.1820">
    <property type="entry name" value="alpha/beta hydrolase"/>
    <property type="match status" value="1"/>
</dbReference>
<dbReference type="Pfam" id="PF07859">
    <property type="entry name" value="Abhydrolase_3"/>
    <property type="match status" value="1"/>
</dbReference>
<keyword evidence="5" id="KW-1185">Reference proteome</keyword>
<evidence type="ECO:0000256" key="1">
    <source>
        <dbReference type="ARBA" id="ARBA00010515"/>
    </source>
</evidence>
<accession>A0AAI8VHZ7</accession>
<dbReference type="PROSITE" id="PS01173">
    <property type="entry name" value="LIPASE_GDXG_HIS"/>
    <property type="match status" value="1"/>
</dbReference>
<dbReference type="SUPFAM" id="SSF53474">
    <property type="entry name" value="alpha/beta-Hydrolases"/>
    <property type="match status" value="1"/>
</dbReference>
<protein>
    <submittedName>
        <fullName evidence="4">Uu.00g126930.m01.CDS01</fullName>
    </submittedName>
</protein>
<name>A0AAI8VHZ7_9PEZI</name>
<comment type="similarity">
    <text evidence="1">Belongs to the 'GDXG' lipolytic enzyme family.</text>
</comment>
<dbReference type="Proteomes" id="UP001295740">
    <property type="component" value="Unassembled WGS sequence"/>
</dbReference>
<dbReference type="EMBL" id="CAUWAG010000007">
    <property type="protein sequence ID" value="CAJ2505299.1"/>
    <property type="molecule type" value="Genomic_DNA"/>
</dbReference>
<dbReference type="PANTHER" id="PTHR48081:SF25">
    <property type="entry name" value="PUTATIVE (AFU_ORTHOLOGUE AFUA_3G11560)-RELATED"/>
    <property type="match status" value="1"/>
</dbReference>
<keyword evidence="2" id="KW-0378">Hydrolase</keyword>
<dbReference type="InterPro" id="IPR013094">
    <property type="entry name" value="AB_hydrolase_3"/>
</dbReference>